<dbReference type="EMBL" id="CACRSQ010000002">
    <property type="protein sequence ID" value="VYS84261.1"/>
    <property type="molecule type" value="Genomic_DNA"/>
</dbReference>
<proteinExistence type="inferred from homology"/>
<dbReference type="AlphaFoldDB" id="A0A6N2RVR2"/>
<organism evidence="5">
    <name type="scientific">Anaerostipes caccae</name>
    <dbReference type="NCBI Taxonomy" id="105841"/>
    <lineage>
        <taxon>Bacteria</taxon>
        <taxon>Bacillati</taxon>
        <taxon>Bacillota</taxon>
        <taxon>Clostridia</taxon>
        <taxon>Lachnospirales</taxon>
        <taxon>Lachnospiraceae</taxon>
        <taxon>Anaerostipes</taxon>
    </lineage>
</organism>
<gene>
    <name evidence="5" type="primary">mobA</name>
    <name evidence="5" type="ORF">ACLFYP115_00632</name>
</gene>
<comment type="similarity">
    <text evidence="1">Belongs to the MobA/MobL family.</text>
</comment>
<accession>A0A6N2RVR2</accession>
<feature type="region of interest" description="Disordered" evidence="3">
    <location>
        <begin position="495"/>
        <end position="516"/>
    </location>
</feature>
<keyword evidence="2" id="KW-0184">Conjugation</keyword>
<reference evidence="5" key="1">
    <citation type="submission" date="2019-11" db="EMBL/GenBank/DDBJ databases">
        <authorList>
            <person name="Feng L."/>
        </authorList>
    </citation>
    <scope>NUCLEOTIDE SEQUENCE</scope>
    <source>
        <strain evidence="5">AcaccaeLFYP115</strain>
    </source>
</reference>
<evidence type="ECO:0000256" key="3">
    <source>
        <dbReference type="SAM" id="MobiDB-lite"/>
    </source>
</evidence>
<feature type="domain" description="MobA/MobL protein" evidence="4">
    <location>
        <begin position="55"/>
        <end position="279"/>
    </location>
</feature>
<dbReference type="Pfam" id="PF03389">
    <property type="entry name" value="MobA_MobL"/>
    <property type="match status" value="1"/>
</dbReference>
<evidence type="ECO:0000259" key="4">
    <source>
        <dbReference type="Pfam" id="PF03389"/>
    </source>
</evidence>
<dbReference type="InterPro" id="IPR005053">
    <property type="entry name" value="MobA_MobL"/>
</dbReference>
<evidence type="ECO:0000256" key="2">
    <source>
        <dbReference type="ARBA" id="ARBA00022971"/>
    </source>
</evidence>
<evidence type="ECO:0000256" key="1">
    <source>
        <dbReference type="ARBA" id="ARBA00010873"/>
    </source>
</evidence>
<evidence type="ECO:0000313" key="5">
    <source>
        <dbReference type="EMBL" id="VYS84261.1"/>
    </source>
</evidence>
<dbReference type="NCBIfam" id="NF041496">
    <property type="entry name" value="MobQ"/>
    <property type="match status" value="1"/>
</dbReference>
<sequence length="516" mass="59158">MGRYTPQTPCAPRAARHPLRVCPAPRSLNTPYRKEVPPIDFCHIPVSIIKRSAGRSAVAAAAYRSGTKLTNEWDGMTHDYTRKGGIVHAEIMLPAHAPPEFADRSILWNSVEQIEKARDSQLAREIEAALPRELSGEQQLALVRAYVKDNFVDKGMCADFAIHDKGTGNPHVHIMLTLRPLKENGQWGAKCRKAYDLDENGQRIPDGKGGWKNHREDTTDWNDKGNVEIWRAAWAAYTNRALESAGRPERIDHRSYKRQGIDKIPSVHLGPAASQMEKRGIRTDKGEVNRQIAADNKLLKEIKARITRLYNWSKAEAEKPEGQQPSMIDLWEAQQQLKRPDTRTGKIRALQESAALFSFLQANGIQSMQQLHEKIADMNTRYYDLRGKIVKAERRIAILTERGEMWEQYNQYKSIHKQLAKVKPEKREQFEQRHSRELILYDAAARYLKELKDSGEAITPKAWQWEIDQLTAGKQTDTLAMKSMREDLKAVERLRKTAEQLSRQERDKSHDRGPER</sequence>
<dbReference type="Gene3D" id="3.30.930.30">
    <property type="match status" value="1"/>
</dbReference>
<protein>
    <submittedName>
        <fullName evidence="5">Mobilization protein A</fullName>
    </submittedName>
</protein>
<name>A0A6N2RVR2_9FIRM</name>